<dbReference type="PANTHER" id="PTHR31756">
    <property type="entry name" value="PYRUVATE, PHOSPHATE DIKINASE REGULATORY PROTEIN 1, CHLOROPLASTIC"/>
    <property type="match status" value="1"/>
</dbReference>
<dbReference type="PANTHER" id="PTHR31756:SF3">
    <property type="entry name" value="PYRUVATE, PHOSPHATE DIKINASE REGULATORY PROTEIN 1, CHLOROPLASTIC"/>
    <property type="match status" value="1"/>
</dbReference>
<dbReference type="HAMAP" id="MF_00921">
    <property type="entry name" value="PDRP"/>
    <property type="match status" value="1"/>
</dbReference>
<evidence type="ECO:0000256" key="5">
    <source>
        <dbReference type="HAMAP-Rule" id="MF_00921"/>
    </source>
</evidence>
<dbReference type="AlphaFoldDB" id="A0AAW9MZS3"/>
<dbReference type="EC" id="2.7.4.27" evidence="5"/>
<keyword evidence="3 5" id="KW-0547">Nucleotide-binding</keyword>
<dbReference type="Proteomes" id="UP001357733">
    <property type="component" value="Unassembled WGS sequence"/>
</dbReference>
<name>A0AAW9MZS3_9FIRM</name>
<evidence type="ECO:0000313" key="7">
    <source>
        <dbReference type="Proteomes" id="UP001357733"/>
    </source>
</evidence>
<dbReference type="InterPro" id="IPR026565">
    <property type="entry name" value="PPDK_reg"/>
</dbReference>
<proteinExistence type="inferred from homology"/>
<keyword evidence="4 5" id="KW-0418">Kinase</keyword>
<dbReference type="EMBL" id="JAYKOT010000003">
    <property type="protein sequence ID" value="MEB3430110.1"/>
    <property type="molecule type" value="Genomic_DNA"/>
</dbReference>
<dbReference type="InterPro" id="IPR005177">
    <property type="entry name" value="Kinase-pyrophosphorylase"/>
</dbReference>
<keyword evidence="7" id="KW-1185">Reference proteome</keyword>
<keyword evidence="1 5" id="KW-0723">Serine/threonine-protein kinase</keyword>
<accession>A0AAW9MZS3</accession>
<dbReference type="GO" id="GO:0004674">
    <property type="term" value="F:protein serine/threonine kinase activity"/>
    <property type="evidence" value="ECO:0007669"/>
    <property type="project" value="UniProtKB-UniRule"/>
</dbReference>
<evidence type="ECO:0000256" key="1">
    <source>
        <dbReference type="ARBA" id="ARBA00022527"/>
    </source>
</evidence>
<keyword evidence="2 5" id="KW-0808">Transferase</keyword>
<dbReference type="EC" id="2.7.11.32" evidence="5"/>
<organism evidence="6 7">
    <name type="scientific">Citroniella saccharovorans</name>
    <dbReference type="NCBI Taxonomy" id="2053367"/>
    <lineage>
        <taxon>Bacteria</taxon>
        <taxon>Bacillati</taxon>
        <taxon>Bacillota</taxon>
        <taxon>Tissierellia</taxon>
        <taxon>Tissierellales</taxon>
        <taxon>Peptoniphilaceae</taxon>
        <taxon>Citroniella</taxon>
    </lineage>
</organism>
<evidence type="ECO:0000256" key="2">
    <source>
        <dbReference type="ARBA" id="ARBA00022679"/>
    </source>
</evidence>
<dbReference type="Pfam" id="PF03618">
    <property type="entry name" value="Kinase-PPPase"/>
    <property type="match status" value="1"/>
</dbReference>
<comment type="catalytic activity">
    <reaction evidence="5">
        <text>N(tele)-phospho-L-histidyl/L-threonyl-[pyruvate, phosphate dikinase] + ADP = N(tele)-phospho-L-histidyl/O-phospho-L-threonyl-[pyruvate, phosphate dikinase] + AMP + H(+)</text>
        <dbReference type="Rhea" id="RHEA:43692"/>
        <dbReference type="Rhea" id="RHEA-COMP:10650"/>
        <dbReference type="Rhea" id="RHEA-COMP:10651"/>
        <dbReference type="ChEBI" id="CHEBI:15378"/>
        <dbReference type="ChEBI" id="CHEBI:30013"/>
        <dbReference type="ChEBI" id="CHEBI:61977"/>
        <dbReference type="ChEBI" id="CHEBI:83586"/>
        <dbReference type="ChEBI" id="CHEBI:456215"/>
        <dbReference type="ChEBI" id="CHEBI:456216"/>
        <dbReference type="EC" id="2.7.11.32"/>
    </reaction>
</comment>
<dbReference type="GO" id="GO:0005524">
    <property type="term" value="F:ATP binding"/>
    <property type="evidence" value="ECO:0007669"/>
    <property type="project" value="InterPro"/>
</dbReference>
<protein>
    <recommendedName>
        <fullName evidence="5">Putative pyruvate, phosphate dikinase regulatory protein</fullName>
        <shortName evidence="5">PPDK regulatory protein</shortName>
        <ecNumber evidence="5">2.7.11.32</ecNumber>
        <ecNumber evidence="5">2.7.4.27</ecNumber>
    </recommendedName>
</protein>
<dbReference type="NCBIfam" id="NF003742">
    <property type="entry name" value="PRK05339.1"/>
    <property type="match status" value="1"/>
</dbReference>
<dbReference type="GO" id="GO:0016776">
    <property type="term" value="F:phosphotransferase activity, phosphate group as acceptor"/>
    <property type="evidence" value="ECO:0007669"/>
    <property type="project" value="UniProtKB-UniRule"/>
</dbReference>
<comment type="catalytic activity">
    <reaction evidence="5">
        <text>N(tele)-phospho-L-histidyl/O-phospho-L-threonyl-[pyruvate, phosphate dikinase] + phosphate + H(+) = N(tele)-phospho-L-histidyl/L-threonyl-[pyruvate, phosphate dikinase] + diphosphate</text>
        <dbReference type="Rhea" id="RHEA:43696"/>
        <dbReference type="Rhea" id="RHEA-COMP:10650"/>
        <dbReference type="Rhea" id="RHEA-COMP:10651"/>
        <dbReference type="ChEBI" id="CHEBI:15378"/>
        <dbReference type="ChEBI" id="CHEBI:30013"/>
        <dbReference type="ChEBI" id="CHEBI:33019"/>
        <dbReference type="ChEBI" id="CHEBI:43474"/>
        <dbReference type="ChEBI" id="CHEBI:61977"/>
        <dbReference type="ChEBI" id="CHEBI:83586"/>
        <dbReference type="EC" id="2.7.4.27"/>
    </reaction>
</comment>
<comment type="caution">
    <text evidence="6">The sequence shown here is derived from an EMBL/GenBank/DDBJ whole genome shotgun (WGS) entry which is preliminary data.</text>
</comment>
<evidence type="ECO:0000256" key="3">
    <source>
        <dbReference type="ARBA" id="ARBA00022741"/>
    </source>
</evidence>
<keyword evidence="6" id="KW-0670">Pyruvate</keyword>
<evidence type="ECO:0000313" key="6">
    <source>
        <dbReference type="EMBL" id="MEB3430110.1"/>
    </source>
</evidence>
<comment type="function">
    <text evidence="5">Bifunctional serine/threonine kinase and phosphorylase involved in the regulation of the pyruvate, phosphate dikinase (PPDK) by catalyzing its phosphorylation/dephosphorylation.</text>
</comment>
<sequence length="267" mass="30335">MSRTIRVLSDSVGETGENFVHAIMKQFPDEKYKIVRYSNTTNEGQVDDILASCEPNDLIIATIVISNLRNYLIGKSRERGLYCFDIVGGPLTQLEKVFNKKAIERPGAIRELDDEYFDKIKAIEFTIKYDDGKDPRGIMDADIVLLGVSRTSKTPTSMYLANKGYKVVNVPLVPEITPPKEIFLKDPRRIIGLVLDPVKLNRIREKRLIALGIEDNSLYANDERIRKELSYAYELFDKLGVRIIDVTNSSIEKTASTIIDIMKKLFP</sequence>
<reference evidence="6 7" key="1">
    <citation type="submission" date="2024-01" db="EMBL/GenBank/DDBJ databases">
        <title>Complete genome sequence of Citroniella saccharovorans strain M6.X9, isolated from human fecal sample.</title>
        <authorList>
            <person name="Cheng G."/>
            <person name="Westerholm M."/>
            <person name="Schnurer A."/>
        </authorList>
    </citation>
    <scope>NUCLEOTIDE SEQUENCE [LARGE SCALE GENOMIC DNA]</scope>
    <source>
        <strain evidence="6 7">DSM 29873</strain>
    </source>
</reference>
<dbReference type="RefSeq" id="WP_324620270.1">
    <property type="nucleotide sequence ID" value="NZ_JAYKOT010000003.1"/>
</dbReference>
<dbReference type="GO" id="GO:0043531">
    <property type="term" value="F:ADP binding"/>
    <property type="evidence" value="ECO:0007669"/>
    <property type="project" value="UniProtKB-UniRule"/>
</dbReference>
<evidence type="ECO:0000256" key="4">
    <source>
        <dbReference type="ARBA" id="ARBA00022777"/>
    </source>
</evidence>
<gene>
    <name evidence="6" type="ORF">VLK81_08945</name>
</gene>
<comment type="similarity">
    <text evidence="5">Belongs to the pyruvate, phosphate/water dikinase regulatory protein family. PDRP subfamily.</text>
</comment>
<feature type="binding site" evidence="5">
    <location>
        <begin position="147"/>
        <end position="154"/>
    </location>
    <ligand>
        <name>ADP</name>
        <dbReference type="ChEBI" id="CHEBI:456216"/>
    </ligand>
</feature>